<protein>
    <submittedName>
        <fullName evidence="3">Gfo/Idh/MocA family protein</fullName>
    </submittedName>
</protein>
<dbReference type="InterPro" id="IPR036291">
    <property type="entry name" value="NAD(P)-bd_dom_sf"/>
</dbReference>
<keyword evidence="4" id="KW-1185">Reference proteome</keyword>
<evidence type="ECO:0000259" key="1">
    <source>
        <dbReference type="Pfam" id="PF01408"/>
    </source>
</evidence>
<name>A0ABV6C8K4_9GAMM</name>
<sequence>MIHLAIIGTNWITDRFLDAAIKSQEFVLTAVYSREKAKAESFAKTYDNFESIRLYDDLSLVCADDKIAAVYIASPNSFHADQAIQCMQAGKHVIVEKPIASNSQQIQLMIETAIKNNVVLFEAFKTQYLPNFQILKSALPAIGQIRLANLSYCQYSSRYPKYLAGELPNTFNPEFSNGSLMDIGFYCLSTAIALWGKPKNINACAVKLDSGVDALGIVNLIYDDFLVNILHSKVSDGVTCSEIQGENGTISIEAISECKKITHINRHDKSSHIISTIDDENSMVYEARYFAHLIKNKEINHQDLLRSQTVIEIIDKIRTIVQIEYPCDNK</sequence>
<comment type="caution">
    <text evidence="3">The sequence shown here is derived from an EMBL/GenBank/DDBJ whole genome shotgun (WGS) entry which is preliminary data.</text>
</comment>
<dbReference type="SUPFAM" id="SSF51735">
    <property type="entry name" value="NAD(P)-binding Rossmann-fold domains"/>
    <property type="match status" value="1"/>
</dbReference>
<dbReference type="RefSeq" id="WP_385876396.1">
    <property type="nucleotide sequence ID" value="NZ_JBHLXE010000043.1"/>
</dbReference>
<dbReference type="EMBL" id="JBHLXE010000043">
    <property type="protein sequence ID" value="MFC0179298.1"/>
    <property type="molecule type" value="Genomic_DNA"/>
</dbReference>
<accession>A0ABV6C8K4</accession>
<organism evidence="3 4">
    <name type="scientific">Thorsellia kenyensis</name>
    <dbReference type="NCBI Taxonomy" id="1549888"/>
    <lineage>
        <taxon>Bacteria</taxon>
        <taxon>Pseudomonadati</taxon>
        <taxon>Pseudomonadota</taxon>
        <taxon>Gammaproteobacteria</taxon>
        <taxon>Enterobacterales</taxon>
        <taxon>Thorselliaceae</taxon>
        <taxon>Thorsellia</taxon>
    </lineage>
</organism>
<proteinExistence type="predicted"/>
<dbReference type="PANTHER" id="PTHR43054:SF1">
    <property type="entry name" value="SCYLLO-INOSITOL 2-DEHYDROGENASE (NADP(+)) IOLU"/>
    <property type="match status" value="1"/>
</dbReference>
<dbReference type="PANTHER" id="PTHR43054">
    <property type="match status" value="1"/>
</dbReference>
<gene>
    <name evidence="3" type="ORF">ACFFIT_04170</name>
</gene>
<reference evidence="3 4" key="1">
    <citation type="submission" date="2024-09" db="EMBL/GenBank/DDBJ databases">
        <authorList>
            <person name="Sun Q."/>
            <person name="Mori K."/>
        </authorList>
    </citation>
    <scope>NUCLEOTIDE SEQUENCE [LARGE SCALE GENOMIC DNA]</scope>
    <source>
        <strain evidence="3 4">CCM 8545</strain>
    </source>
</reference>
<evidence type="ECO:0000259" key="2">
    <source>
        <dbReference type="Pfam" id="PF22725"/>
    </source>
</evidence>
<feature type="domain" description="GFO/IDH/MocA-like oxidoreductase" evidence="2">
    <location>
        <begin position="141"/>
        <end position="250"/>
    </location>
</feature>
<evidence type="ECO:0000313" key="3">
    <source>
        <dbReference type="EMBL" id="MFC0179298.1"/>
    </source>
</evidence>
<dbReference type="Pfam" id="PF22725">
    <property type="entry name" value="GFO_IDH_MocA_C3"/>
    <property type="match status" value="1"/>
</dbReference>
<dbReference type="Gene3D" id="3.30.360.10">
    <property type="entry name" value="Dihydrodipicolinate Reductase, domain 2"/>
    <property type="match status" value="1"/>
</dbReference>
<dbReference type="Proteomes" id="UP001589758">
    <property type="component" value="Unassembled WGS sequence"/>
</dbReference>
<feature type="domain" description="Gfo/Idh/MocA-like oxidoreductase N-terminal" evidence="1">
    <location>
        <begin position="3"/>
        <end position="123"/>
    </location>
</feature>
<dbReference type="SUPFAM" id="SSF55347">
    <property type="entry name" value="Glyceraldehyde-3-phosphate dehydrogenase-like, C-terminal domain"/>
    <property type="match status" value="1"/>
</dbReference>
<dbReference type="Gene3D" id="3.40.50.720">
    <property type="entry name" value="NAD(P)-binding Rossmann-like Domain"/>
    <property type="match status" value="1"/>
</dbReference>
<dbReference type="Pfam" id="PF01408">
    <property type="entry name" value="GFO_IDH_MocA"/>
    <property type="match status" value="1"/>
</dbReference>
<evidence type="ECO:0000313" key="4">
    <source>
        <dbReference type="Proteomes" id="UP001589758"/>
    </source>
</evidence>
<dbReference type="InterPro" id="IPR000683">
    <property type="entry name" value="Gfo/Idh/MocA-like_OxRdtase_N"/>
</dbReference>
<dbReference type="InterPro" id="IPR055170">
    <property type="entry name" value="GFO_IDH_MocA-like_dom"/>
</dbReference>